<dbReference type="InterPro" id="IPR003793">
    <property type="entry name" value="UPF0166"/>
</dbReference>
<proteinExistence type="inferred from homology"/>
<evidence type="ECO:0000256" key="1">
    <source>
        <dbReference type="ARBA" id="ARBA00010554"/>
    </source>
</evidence>
<gene>
    <name evidence="2" type="ORF">IM816_11375</name>
</gene>
<evidence type="ECO:0000313" key="3">
    <source>
        <dbReference type="Proteomes" id="UP001056681"/>
    </source>
</evidence>
<protein>
    <submittedName>
        <fullName evidence="2">DUF190 domain-containing protein</fullName>
    </submittedName>
</protein>
<organism evidence="2 3">
    <name type="scientific">Luteibacter flocculans</name>
    <dbReference type="NCBI Taxonomy" id="2780091"/>
    <lineage>
        <taxon>Bacteria</taxon>
        <taxon>Pseudomonadati</taxon>
        <taxon>Pseudomonadota</taxon>
        <taxon>Gammaproteobacteria</taxon>
        <taxon>Lysobacterales</taxon>
        <taxon>Rhodanobacteraceae</taxon>
        <taxon>Luteibacter</taxon>
    </lineage>
</organism>
<dbReference type="Pfam" id="PF02641">
    <property type="entry name" value="DUF190"/>
    <property type="match status" value="1"/>
</dbReference>
<dbReference type="Gene3D" id="3.30.70.120">
    <property type="match status" value="1"/>
</dbReference>
<dbReference type="Proteomes" id="UP001056681">
    <property type="component" value="Chromosome"/>
</dbReference>
<sequence>MSGVPMRDLVVARLYFPVSARASRSRFWHRLSAPALAHHLLKVARRAGIEQAILHHVEMGYLKGQRLSHHHPDAVSMDHPQCLELVDRREIVESFLVDHAAELQQVRVLILSCETPDLAATPA</sequence>
<dbReference type="InterPro" id="IPR015867">
    <property type="entry name" value="N-reg_PII/ATP_PRibTrfase_C"/>
</dbReference>
<dbReference type="EMBL" id="CP063231">
    <property type="protein sequence ID" value="URL57247.1"/>
    <property type="molecule type" value="Genomic_DNA"/>
</dbReference>
<comment type="similarity">
    <text evidence="1">Belongs to the UPF0166 family.</text>
</comment>
<evidence type="ECO:0000313" key="2">
    <source>
        <dbReference type="EMBL" id="URL57247.1"/>
    </source>
</evidence>
<keyword evidence="3" id="KW-1185">Reference proteome</keyword>
<dbReference type="SUPFAM" id="SSF54913">
    <property type="entry name" value="GlnB-like"/>
    <property type="match status" value="1"/>
</dbReference>
<accession>A0ABY4SZX0</accession>
<name>A0ABY4SZX0_9GAMM</name>
<reference evidence="2" key="1">
    <citation type="submission" date="2020-10" db="EMBL/GenBank/DDBJ databases">
        <title>Whole-genome sequence of Luteibacter sp. EIF3.</title>
        <authorList>
            <person name="Friedrich I."/>
            <person name="Hertel R."/>
            <person name="Daniel R."/>
        </authorList>
    </citation>
    <scope>NUCLEOTIDE SEQUENCE</scope>
    <source>
        <strain evidence="2">EIF3</strain>
    </source>
</reference>
<dbReference type="InterPro" id="IPR011322">
    <property type="entry name" value="N-reg_PII-like_a/b"/>
</dbReference>